<dbReference type="InParanoid" id="B9T2Q9"/>
<reference evidence="6" key="1">
    <citation type="journal article" date="2010" name="Nat. Biotechnol.">
        <title>Draft genome sequence of the oilseed species Ricinus communis.</title>
        <authorList>
            <person name="Chan A.P."/>
            <person name="Crabtree J."/>
            <person name="Zhao Q."/>
            <person name="Lorenzi H."/>
            <person name="Orvis J."/>
            <person name="Puiu D."/>
            <person name="Melake-Berhan A."/>
            <person name="Jones K.M."/>
            <person name="Redman J."/>
            <person name="Chen G."/>
            <person name="Cahoon E.B."/>
            <person name="Gedil M."/>
            <person name="Stanke M."/>
            <person name="Haas B.J."/>
            <person name="Wortman J.R."/>
            <person name="Fraser-Liggett C.M."/>
            <person name="Ravel J."/>
            <person name="Rabinowicz P.D."/>
        </authorList>
    </citation>
    <scope>NUCLEOTIDE SEQUENCE [LARGE SCALE GENOMIC DNA]</scope>
    <source>
        <strain evidence="6">cv. Hale</strain>
    </source>
</reference>
<dbReference type="InterPro" id="IPR029063">
    <property type="entry name" value="SAM-dependent_MTases_sf"/>
</dbReference>
<keyword evidence="2 5" id="KW-0808">Transferase</keyword>
<dbReference type="InterPro" id="IPR042086">
    <property type="entry name" value="MeTrfase_capping"/>
</dbReference>
<dbReference type="Gene3D" id="1.10.1200.270">
    <property type="entry name" value="Methyltransferase, alpha-helical capping domain"/>
    <property type="match status" value="1"/>
</dbReference>
<keyword evidence="3" id="KW-0479">Metal-binding</keyword>
<dbReference type="PANTHER" id="PTHR31009">
    <property type="entry name" value="S-ADENOSYL-L-METHIONINE:CARBOXYL METHYLTRANSFERASE FAMILY PROTEIN"/>
    <property type="match status" value="1"/>
</dbReference>
<dbReference type="GO" id="GO:0032259">
    <property type="term" value="P:methylation"/>
    <property type="evidence" value="ECO:0000318"/>
    <property type="project" value="GO_Central"/>
</dbReference>
<dbReference type="InterPro" id="IPR005299">
    <property type="entry name" value="MeTrfase_7"/>
</dbReference>
<evidence type="ECO:0000256" key="1">
    <source>
        <dbReference type="ARBA" id="ARBA00022603"/>
    </source>
</evidence>
<keyword evidence="4" id="KW-0460">Magnesium</keyword>
<dbReference type="Proteomes" id="UP000008311">
    <property type="component" value="Unassembled WGS sequence"/>
</dbReference>
<accession>B9T2Q9</accession>
<evidence type="ECO:0000256" key="3">
    <source>
        <dbReference type="ARBA" id="ARBA00022723"/>
    </source>
</evidence>
<dbReference type="GO" id="GO:0046872">
    <property type="term" value="F:metal ion binding"/>
    <property type="evidence" value="ECO:0007669"/>
    <property type="project" value="UniProtKB-KW"/>
</dbReference>
<keyword evidence="6" id="KW-1185">Reference proteome</keyword>
<keyword evidence="1 5" id="KW-0489">Methyltransferase</keyword>
<dbReference type="GO" id="GO:0030795">
    <property type="term" value="F:methyl jasmonate methylesterase activity"/>
    <property type="evidence" value="ECO:0007669"/>
    <property type="project" value="UniProtKB-EC"/>
</dbReference>
<evidence type="ECO:0000256" key="2">
    <source>
        <dbReference type="ARBA" id="ARBA00022679"/>
    </source>
</evidence>
<sequence length="330" mass="37143">MFYIPSMQKKAAERAKQYLLDGIVDHFDIEDTSSSQFTIADLGCSTGPNTFVSMENIIQGITQTYKIKGYSTLPEFQVYFNDHISNDFNTLFLNLPSNRNYFACGVPGTFHGRLFPRASLNFVYSAFAMQWLSKAPEELNDLNSEVCNRGRIHYANAPAEVCEAYATQYAADMASFLAARAEEVAPGGLMAFIIPGRPDGTLASEYSLGQVFHIVEFCLLDMANEGIVSKEKLDLFNLPLYSPSIEELKKLIEKNGKFSIAKLEAHEEDTKIPPSGYCRAGFESIVKKHFGSEIIEELFERYKRKHAEMYHIVAADFVSLSVFVLLKRHL</sequence>
<dbReference type="Pfam" id="PF03492">
    <property type="entry name" value="Methyltransf_7"/>
    <property type="match status" value="1"/>
</dbReference>
<dbReference type="EMBL" id="EQ974389">
    <property type="protein sequence ID" value="EEF29862.1"/>
    <property type="molecule type" value="Genomic_DNA"/>
</dbReference>
<organism evidence="5 6">
    <name type="scientific">Ricinus communis</name>
    <name type="common">Castor bean</name>
    <dbReference type="NCBI Taxonomy" id="3988"/>
    <lineage>
        <taxon>Eukaryota</taxon>
        <taxon>Viridiplantae</taxon>
        <taxon>Streptophyta</taxon>
        <taxon>Embryophyta</taxon>
        <taxon>Tracheophyta</taxon>
        <taxon>Spermatophyta</taxon>
        <taxon>Magnoliopsida</taxon>
        <taxon>eudicotyledons</taxon>
        <taxon>Gunneridae</taxon>
        <taxon>Pentapetalae</taxon>
        <taxon>rosids</taxon>
        <taxon>fabids</taxon>
        <taxon>Malpighiales</taxon>
        <taxon>Euphorbiaceae</taxon>
        <taxon>Acalyphoideae</taxon>
        <taxon>Acalypheae</taxon>
        <taxon>Ricinus</taxon>
    </lineage>
</organism>
<gene>
    <name evidence="5" type="ORF">RCOM_0244060</name>
</gene>
<evidence type="ECO:0000256" key="4">
    <source>
        <dbReference type="ARBA" id="ARBA00022842"/>
    </source>
</evidence>
<protein>
    <submittedName>
        <fullName evidence="5">S-adenosylmethionine-dependent methyltransferase, putative</fullName>
        <ecNumber evidence="5">2.1.1.141</ecNumber>
    </submittedName>
</protein>
<dbReference type="eggNOG" id="ENOG502SJD9">
    <property type="taxonomic scope" value="Eukaryota"/>
</dbReference>
<dbReference type="SUPFAM" id="SSF53335">
    <property type="entry name" value="S-adenosyl-L-methionine-dependent methyltransferases"/>
    <property type="match status" value="1"/>
</dbReference>
<dbReference type="AlphaFoldDB" id="B9T2Q9"/>
<dbReference type="Gene3D" id="3.40.50.150">
    <property type="entry name" value="Vaccinia Virus protein VP39"/>
    <property type="match status" value="1"/>
</dbReference>
<name>B9T2Q9_RICCO</name>
<evidence type="ECO:0000313" key="6">
    <source>
        <dbReference type="Proteomes" id="UP000008311"/>
    </source>
</evidence>
<proteinExistence type="predicted"/>
<dbReference type="GO" id="GO:0008757">
    <property type="term" value="F:S-adenosylmethionine-dependent methyltransferase activity"/>
    <property type="evidence" value="ECO:0000318"/>
    <property type="project" value="GO_Central"/>
</dbReference>
<evidence type="ECO:0000313" key="5">
    <source>
        <dbReference type="EMBL" id="EEF29862.1"/>
    </source>
</evidence>
<dbReference type="EC" id="2.1.1.141" evidence="5"/>